<evidence type="ECO:0000313" key="2">
    <source>
        <dbReference type="EMBL" id="EMR01518.1"/>
    </source>
</evidence>
<evidence type="ECO:0000313" key="3">
    <source>
        <dbReference type="Proteomes" id="UP000011910"/>
    </source>
</evidence>
<feature type="transmembrane region" description="Helical" evidence="1">
    <location>
        <begin position="139"/>
        <end position="157"/>
    </location>
</feature>
<dbReference type="AlphaFoldDB" id="M7MYI7"/>
<reference evidence="2 3" key="1">
    <citation type="journal article" date="2013" name="Genome Announc.">
        <title>Draft Genome Sequence of Cesiribacter andamanensis Strain AMV16T, Isolated from a Soil Sample from a Mud Volcano in the Andaman Islands, India.</title>
        <authorList>
            <person name="Shivaji S."/>
            <person name="Ara S."/>
            <person name="Begum Z."/>
            <person name="Srinivas T.N."/>
            <person name="Singh A."/>
            <person name="Kumar Pinnaka A."/>
        </authorList>
    </citation>
    <scope>NUCLEOTIDE SEQUENCE [LARGE SCALE GENOMIC DNA]</scope>
    <source>
        <strain evidence="2 3">AMV16</strain>
    </source>
</reference>
<gene>
    <name evidence="2" type="ORF">ADICEAN_03354</name>
</gene>
<feature type="transmembrane region" description="Helical" evidence="1">
    <location>
        <begin position="21"/>
        <end position="37"/>
    </location>
</feature>
<accession>M7MYI7</accession>
<dbReference type="Proteomes" id="UP000011910">
    <property type="component" value="Unassembled WGS sequence"/>
</dbReference>
<dbReference type="STRING" id="1279009.ADICEAN_03354"/>
<comment type="caution">
    <text evidence="2">The sequence shown here is derived from an EMBL/GenBank/DDBJ whole genome shotgun (WGS) entry which is preliminary data.</text>
</comment>
<name>M7MYI7_9BACT</name>
<keyword evidence="1" id="KW-0472">Membrane</keyword>
<keyword evidence="3" id="KW-1185">Reference proteome</keyword>
<sequence length="173" mass="20167">MFGALLCGITYWSSRASREKDWHYWGVLALLFLFLSLDENIQFHEKIAEHLTPALPTDLNGFIHWSWVVPYSVLIVAAGLFFISFVLRLPMLTRRLFLISGLVFVTGAFGLELLEGYFFKLYGLDHIINKLLYCIEELLEMWAVILFLYALLDYMNAKRIQLSFGRELHQPQL</sequence>
<protein>
    <submittedName>
        <fullName evidence="2">Uncharacterized protein</fullName>
    </submittedName>
</protein>
<keyword evidence="1" id="KW-1133">Transmembrane helix</keyword>
<feature type="transmembrane region" description="Helical" evidence="1">
    <location>
        <begin position="68"/>
        <end position="89"/>
    </location>
</feature>
<dbReference type="EMBL" id="AODQ01000109">
    <property type="protein sequence ID" value="EMR01518.1"/>
    <property type="molecule type" value="Genomic_DNA"/>
</dbReference>
<organism evidence="2 3">
    <name type="scientific">Cesiribacter andamanensis AMV16</name>
    <dbReference type="NCBI Taxonomy" id="1279009"/>
    <lineage>
        <taxon>Bacteria</taxon>
        <taxon>Pseudomonadati</taxon>
        <taxon>Bacteroidota</taxon>
        <taxon>Cytophagia</taxon>
        <taxon>Cytophagales</taxon>
        <taxon>Cesiribacteraceae</taxon>
        <taxon>Cesiribacter</taxon>
    </lineage>
</organism>
<proteinExistence type="predicted"/>
<feature type="transmembrane region" description="Helical" evidence="1">
    <location>
        <begin position="96"/>
        <end position="119"/>
    </location>
</feature>
<evidence type="ECO:0000256" key="1">
    <source>
        <dbReference type="SAM" id="Phobius"/>
    </source>
</evidence>
<keyword evidence="1" id="KW-0812">Transmembrane</keyword>